<dbReference type="InterPro" id="IPR029068">
    <property type="entry name" value="Glyas_Bleomycin-R_OHBP_Dase"/>
</dbReference>
<keyword evidence="3" id="KW-1185">Reference proteome</keyword>
<feature type="domain" description="VOC" evidence="1">
    <location>
        <begin position="4"/>
        <end position="112"/>
    </location>
</feature>
<dbReference type="AlphaFoldDB" id="A0A432MNH6"/>
<sequence>MIQGLRTVIYPAPDLGAGKDWYCRVLDIDPYFDEPFYVGFNVGGFELGLVPDGSPGASGAVAYWGVPDAALALARLLELGATAREAVTDVGGGIKVASVLDPFGNVFGIIENPHFDPNAVR</sequence>
<dbReference type="RefSeq" id="WP_126723985.1">
    <property type="nucleotide sequence ID" value="NZ_RYZH01000005.1"/>
</dbReference>
<dbReference type="SUPFAM" id="SSF54593">
    <property type="entry name" value="Glyoxalase/Bleomycin resistance protein/Dihydroxybiphenyl dioxygenase"/>
    <property type="match status" value="1"/>
</dbReference>
<reference evidence="2 3" key="2">
    <citation type="submission" date="2019-01" db="EMBL/GenBank/DDBJ databases">
        <title>Tautonia sociabilis, a novel thermotolerant planctomycete of Isosphaeraceae family, isolated from a 4000 m deep subterranean habitat.</title>
        <authorList>
            <person name="Kovaleva O.L."/>
            <person name="Elcheninov A.G."/>
            <person name="Van Heerden E."/>
            <person name="Toshchakov S.V."/>
            <person name="Novikov A."/>
            <person name="Bonch-Osmolovskaya E.A."/>
            <person name="Kublanov I.V."/>
        </authorList>
    </citation>
    <scope>NUCLEOTIDE SEQUENCE [LARGE SCALE GENOMIC DNA]</scope>
    <source>
        <strain evidence="2 3">GM2012</strain>
    </source>
</reference>
<reference evidence="2 3" key="1">
    <citation type="submission" date="2018-12" db="EMBL/GenBank/DDBJ databases">
        <authorList>
            <person name="Toschakov S.V."/>
        </authorList>
    </citation>
    <scope>NUCLEOTIDE SEQUENCE [LARGE SCALE GENOMIC DNA]</scope>
    <source>
        <strain evidence="2 3">GM2012</strain>
    </source>
</reference>
<dbReference type="EMBL" id="RYZH01000005">
    <property type="protein sequence ID" value="RUL88991.1"/>
    <property type="molecule type" value="Genomic_DNA"/>
</dbReference>
<evidence type="ECO:0000313" key="2">
    <source>
        <dbReference type="EMBL" id="RUL88991.1"/>
    </source>
</evidence>
<dbReference type="InterPro" id="IPR004360">
    <property type="entry name" value="Glyas_Fos-R_dOase_dom"/>
</dbReference>
<protein>
    <submittedName>
        <fullName evidence="2">VOC family protein</fullName>
    </submittedName>
</protein>
<dbReference type="Gene3D" id="3.10.180.10">
    <property type="entry name" value="2,3-Dihydroxybiphenyl 1,2-Dioxygenase, domain 1"/>
    <property type="match status" value="1"/>
</dbReference>
<gene>
    <name evidence="2" type="ORF">TsocGM_03775</name>
</gene>
<comment type="caution">
    <text evidence="2">The sequence shown here is derived from an EMBL/GenBank/DDBJ whole genome shotgun (WGS) entry which is preliminary data.</text>
</comment>
<accession>A0A432MNH6</accession>
<evidence type="ECO:0000313" key="3">
    <source>
        <dbReference type="Proteomes" id="UP000280296"/>
    </source>
</evidence>
<dbReference type="OrthoDB" id="9795306at2"/>
<proteinExistence type="predicted"/>
<organism evidence="2 3">
    <name type="scientific">Tautonia sociabilis</name>
    <dbReference type="NCBI Taxonomy" id="2080755"/>
    <lineage>
        <taxon>Bacteria</taxon>
        <taxon>Pseudomonadati</taxon>
        <taxon>Planctomycetota</taxon>
        <taxon>Planctomycetia</taxon>
        <taxon>Isosphaerales</taxon>
        <taxon>Isosphaeraceae</taxon>
        <taxon>Tautonia</taxon>
    </lineage>
</organism>
<dbReference type="PROSITE" id="PS51819">
    <property type="entry name" value="VOC"/>
    <property type="match status" value="1"/>
</dbReference>
<evidence type="ECO:0000259" key="1">
    <source>
        <dbReference type="PROSITE" id="PS51819"/>
    </source>
</evidence>
<dbReference type="Pfam" id="PF00903">
    <property type="entry name" value="Glyoxalase"/>
    <property type="match status" value="1"/>
</dbReference>
<dbReference type="Proteomes" id="UP000280296">
    <property type="component" value="Unassembled WGS sequence"/>
</dbReference>
<dbReference type="InterPro" id="IPR037523">
    <property type="entry name" value="VOC_core"/>
</dbReference>
<name>A0A432MNH6_9BACT</name>